<dbReference type="InterPro" id="IPR040554">
    <property type="entry name" value="KPWE_PEX14_dom"/>
</dbReference>
<dbReference type="EMBL" id="ML978128">
    <property type="protein sequence ID" value="KAF2097468.1"/>
    <property type="molecule type" value="Genomic_DNA"/>
</dbReference>
<feature type="compositionally biased region" description="Polar residues" evidence="1">
    <location>
        <begin position="111"/>
        <end position="121"/>
    </location>
</feature>
<dbReference type="Pfam" id="PF25871">
    <property type="entry name" value="HTH_76"/>
    <property type="match status" value="1"/>
</dbReference>
<dbReference type="PANTHER" id="PTHR36855">
    <property type="entry name" value="CHROMOSOME 10, WHOLE GENOME SHOTGUN SEQUENCE"/>
    <property type="match status" value="1"/>
</dbReference>
<keyword evidence="5" id="KW-1185">Reference proteome</keyword>
<proteinExistence type="predicted"/>
<evidence type="ECO:0000313" key="4">
    <source>
        <dbReference type="EMBL" id="KAF2097468.1"/>
    </source>
</evidence>
<feature type="region of interest" description="Disordered" evidence="1">
    <location>
        <begin position="82"/>
        <end position="124"/>
    </location>
</feature>
<evidence type="ECO:0000256" key="1">
    <source>
        <dbReference type="SAM" id="MobiDB-lite"/>
    </source>
</evidence>
<name>A0A9P4M4Z6_9PEZI</name>
<dbReference type="InterPro" id="IPR058841">
    <property type="entry name" value="HTH_76"/>
</dbReference>
<feature type="domain" description="Peroxisomal membrane protein PEX14-like KPWE" evidence="2">
    <location>
        <begin position="125"/>
        <end position="172"/>
    </location>
</feature>
<sequence>MASAPELASGVDAQQALFERLESYDWDNDAEFNQGLNAILASNPPPEQAAEIILRARCFYFARKINASIDFDAYKAWHATSQQSQRASTVTNGSSFATSAENPSEHGASSAPVQSVAQTPQGDAPYPTSFAQIVELITSGQPIPGIKDIPNTVLEGQQSESNKPKRRKPWEKDESAVLQETPLSTS</sequence>
<dbReference type="PANTHER" id="PTHR36855:SF1">
    <property type="entry name" value="PEROXISOME MEMBRANE ANCHOR PROTEIN PEX14P N-TERMINAL DOMAIN-CONTAINING PROTEIN"/>
    <property type="match status" value="1"/>
</dbReference>
<dbReference type="OrthoDB" id="9936937at2759"/>
<feature type="region of interest" description="Disordered" evidence="1">
    <location>
        <begin position="141"/>
        <end position="186"/>
    </location>
</feature>
<evidence type="ECO:0000259" key="3">
    <source>
        <dbReference type="Pfam" id="PF25871"/>
    </source>
</evidence>
<accession>A0A9P4M4Z6</accession>
<feature type="compositionally biased region" description="Polar residues" evidence="1">
    <location>
        <begin position="82"/>
        <end position="102"/>
    </location>
</feature>
<dbReference type="AlphaFoldDB" id="A0A9P4M4Z6"/>
<evidence type="ECO:0000313" key="5">
    <source>
        <dbReference type="Proteomes" id="UP000799772"/>
    </source>
</evidence>
<comment type="caution">
    <text evidence="4">The sequence shown here is derived from an EMBL/GenBank/DDBJ whole genome shotgun (WGS) entry which is preliminary data.</text>
</comment>
<gene>
    <name evidence="4" type="ORF">NA57DRAFT_58052</name>
</gene>
<evidence type="ECO:0000259" key="2">
    <source>
        <dbReference type="Pfam" id="PF17733"/>
    </source>
</evidence>
<feature type="domain" description="PEX14-like helix-turn-helix" evidence="3">
    <location>
        <begin position="16"/>
        <end position="81"/>
    </location>
</feature>
<dbReference type="Proteomes" id="UP000799772">
    <property type="component" value="Unassembled WGS sequence"/>
</dbReference>
<protein>
    <submittedName>
        <fullName evidence="4">Uncharacterized protein</fullName>
    </submittedName>
</protein>
<dbReference type="Pfam" id="PF17733">
    <property type="entry name" value="KPWE_dom"/>
    <property type="match status" value="1"/>
</dbReference>
<organism evidence="4 5">
    <name type="scientific">Rhizodiscina lignyota</name>
    <dbReference type="NCBI Taxonomy" id="1504668"/>
    <lineage>
        <taxon>Eukaryota</taxon>
        <taxon>Fungi</taxon>
        <taxon>Dikarya</taxon>
        <taxon>Ascomycota</taxon>
        <taxon>Pezizomycotina</taxon>
        <taxon>Dothideomycetes</taxon>
        <taxon>Pleosporomycetidae</taxon>
        <taxon>Aulographales</taxon>
        <taxon>Rhizodiscinaceae</taxon>
        <taxon>Rhizodiscina</taxon>
    </lineage>
</organism>
<reference evidence="4" key="1">
    <citation type="journal article" date="2020" name="Stud. Mycol.">
        <title>101 Dothideomycetes genomes: a test case for predicting lifestyles and emergence of pathogens.</title>
        <authorList>
            <person name="Haridas S."/>
            <person name="Albert R."/>
            <person name="Binder M."/>
            <person name="Bloem J."/>
            <person name="Labutti K."/>
            <person name="Salamov A."/>
            <person name="Andreopoulos B."/>
            <person name="Baker S."/>
            <person name="Barry K."/>
            <person name="Bills G."/>
            <person name="Bluhm B."/>
            <person name="Cannon C."/>
            <person name="Castanera R."/>
            <person name="Culley D."/>
            <person name="Daum C."/>
            <person name="Ezra D."/>
            <person name="Gonzalez J."/>
            <person name="Henrissat B."/>
            <person name="Kuo A."/>
            <person name="Liang C."/>
            <person name="Lipzen A."/>
            <person name="Lutzoni F."/>
            <person name="Magnuson J."/>
            <person name="Mondo S."/>
            <person name="Nolan M."/>
            <person name="Ohm R."/>
            <person name="Pangilinan J."/>
            <person name="Park H.-J."/>
            <person name="Ramirez L."/>
            <person name="Alfaro M."/>
            <person name="Sun H."/>
            <person name="Tritt A."/>
            <person name="Yoshinaga Y."/>
            <person name="Zwiers L.-H."/>
            <person name="Turgeon B."/>
            <person name="Goodwin S."/>
            <person name="Spatafora J."/>
            <person name="Crous P."/>
            <person name="Grigoriev I."/>
        </authorList>
    </citation>
    <scope>NUCLEOTIDE SEQUENCE</scope>
    <source>
        <strain evidence="4">CBS 133067</strain>
    </source>
</reference>